<feature type="transmembrane region" description="Helical" evidence="8">
    <location>
        <begin position="101"/>
        <end position="119"/>
    </location>
</feature>
<feature type="transmembrane region" description="Helical" evidence="8">
    <location>
        <begin position="12"/>
        <end position="34"/>
    </location>
</feature>
<reference evidence="10" key="1">
    <citation type="submission" date="2019-04" db="EMBL/GenBank/DDBJ databases">
        <title>Evolution of Biomass-Degrading Anaerobic Consortia Revealed by Metagenomics.</title>
        <authorList>
            <person name="Peng X."/>
        </authorList>
    </citation>
    <scope>NUCLEOTIDE SEQUENCE</scope>
    <source>
        <strain evidence="10">SIG12</strain>
    </source>
</reference>
<sequence>MNFANNINRINLSCYALYVFYALLTLTILGYGVYFLQNFGFEYIEIGMAIGISALISSIVQPLIGRFADIKHYSWKSILIILSIIMFLASLGLFFAPKFLFIYLFCLMVIVLGCMYPFLNNTVFYYEHHGVKTNYGVSRGFGSLSYMIFAALVGLILVGSNIMIINVFSLVASVSMILIVVFLPYYGYSIDESVKDKSKSFKNNVLFKYPVFTLAFISVSFFMIFHQVFMCYMINIFTNVGGNIADVSFANSLGALLELPAMFLFAHILKKVSLRNLIILASVLYVVRSLVILTAQNPLGIYISLILHMFTFAIIIPASVHLTDEIISEEDKNEGQAFMGSTLTIGIIFANLIGGNILQLYDVNLLLVVLVILTVIGCIFAFATLKFDK</sequence>
<proteinExistence type="predicted"/>
<evidence type="ECO:0000256" key="4">
    <source>
        <dbReference type="ARBA" id="ARBA00022519"/>
    </source>
</evidence>
<keyword evidence="6 8" id="KW-1133">Transmembrane helix</keyword>
<keyword evidence="5 8" id="KW-0812">Transmembrane</keyword>
<dbReference type="PROSITE" id="PS50850">
    <property type="entry name" value="MFS"/>
    <property type="match status" value="1"/>
</dbReference>
<feature type="transmembrane region" description="Helical" evidence="8">
    <location>
        <begin position="77"/>
        <end position="95"/>
    </location>
</feature>
<dbReference type="InterPro" id="IPR020846">
    <property type="entry name" value="MFS_dom"/>
</dbReference>
<dbReference type="PANTHER" id="PTHR23522:SF10">
    <property type="entry name" value="3-PHENYLPROPIONIC ACID TRANSPORTER-RELATED"/>
    <property type="match status" value="1"/>
</dbReference>
<dbReference type="InterPro" id="IPR036259">
    <property type="entry name" value="MFS_trans_sf"/>
</dbReference>
<organism evidence="10 11">
    <name type="scientific">Methanobrevibacter millerae</name>
    <dbReference type="NCBI Taxonomy" id="230361"/>
    <lineage>
        <taxon>Archaea</taxon>
        <taxon>Methanobacteriati</taxon>
        <taxon>Methanobacteriota</taxon>
        <taxon>Methanomada group</taxon>
        <taxon>Methanobacteria</taxon>
        <taxon>Methanobacteriales</taxon>
        <taxon>Methanobacteriaceae</taxon>
        <taxon>Methanobrevibacter</taxon>
    </lineage>
</organism>
<evidence type="ECO:0000256" key="3">
    <source>
        <dbReference type="ARBA" id="ARBA00022475"/>
    </source>
</evidence>
<dbReference type="GO" id="GO:0005886">
    <property type="term" value="C:plasma membrane"/>
    <property type="evidence" value="ECO:0007669"/>
    <property type="project" value="UniProtKB-SubCell"/>
</dbReference>
<evidence type="ECO:0000313" key="11">
    <source>
        <dbReference type="Proteomes" id="UP000762703"/>
    </source>
</evidence>
<dbReference type="Gene3D" id="1.20.1250.20">
    <property type="entry name" value="MFS general substrate transporter like domains"/>
    <property type="match status" value="2"/>
</dbReference>
<dbReference type="Pfam" id="PF12832">
    <property type="entry name" value="MFS_1_like"/>
    <property type="match status" value="1"/>
</dbReference>
<feature type="transmembrane region" description="Helical" evidence="8">
    <location>
        <begin position="365"/>
        <end position="385"/>
    </location>
</feature>
<evidence type="ECO:0000259" key="9">
    <source>
        <dbReference type="PROSITE" id="PS50850"/>
    </source>
</evidence>
<protein>
    <submittedName>
        <fullName evidence="10">MFS transporter</fullName>
    </submittedName>
</protein>
<dbReference type="AlphaFoldDB" id="A0A8T3VHI1"/>
<keyword evidence="2" id="KW-0813">Transport</keyword>
<dbReference type="SUPFAM" id="SSF103473">
    <property type="entry name" value="MFS general substrate transporter"/>
    <property type="match status" value="1"/>
</dbReference>
<feature type="transmembrane region" description="Helical" evidence="8">
    <location>
        <begin position="335"/>
        <end position="353"/>
    </location>
</feature>
<feature type="transmembrane region" description="Helical" evidence="8">
    <location>
        <begin position="276"/>
        <end position="295"/>
    </location>
</feature>
<feature type="domain" description="Major facilitator superfamily (MFS) profile" evidence="9">
    <location>
        <begin position="147"/>
        <end position="389"/>
    </location>
</feature>
<accession>A0A8T3VHI1</accession>
<feature type="transmembrane region" description="Helical" evidence="8">
    <location>
        <begin position="209"/>
        <end position="229"/>
    </location>
</feature>
<keyword evidence="4" id="KW-0997">Cell inner membrane</keyword>
<feature type="transmembrane region" description="Helical" evidence="8">
    <location>
        <begin position="164"/>
        <end position="188"/>
    </location>
</feature>
<evidence type="ECO:0000256" key="6">
    <source>
        <dbReference type="ARBA" id="ARBA00022989"/>
    </source>
</evidence>
<comment type="caution">
    <text evidence="10">The sequence shown here is derived from an EMBL/GenBank/DDBJ whole genome shotgun (WGS) entry which is preliminary data.</text>
</comment>
<feature type="transmembrane region" description="Helical" evidence="8">
    <location>
        <begin position="140"/>
        <end position="158"/>
    </location>
</feature>
<dbReference type="GO" id="GO:0015528">
    <property type="term" value="F:lactose:proton symporter activity"/>
    <property type="evidence" value="ECO:0007669"/>
    <property type="project" value="TreeGrafter"/>
</dbReference>
<dbReference type="RefSeq" id="WP_303737584.1">
    <property type="nucleotide sequence ID" value="NZ_SUTE01000078.1"/>
</dbReference>
<feature type="transmembrane region" description="Helical" evidence="8">
    <location>
        <begin position="46"/>
        <end position="65"/>
    </location>
</feature>
<evidence type="ECO:0000256" key="2">
    <source>
        <dbReference type="ARBA" id="ARBA00022448"/>
    </source>
</evidence>
<dbReference type="GO" id="GO:0030395">
    <property type="term" value="F:lactose binding"/>
    <property type="evidence" value="ECO:0007669"/>
    <property type="project" value="TreeGrafter"/>
</dbReference>
<keyword evidence="7 8" id="KW-0472">Membrane</keyword>
<evidence type="ECO:0000256" key="7">
    <source>
        <dbReference type="ARBA" id="ARBA00023136"/>
    </source>
</evidence>
<evidence type="ECO:0000256" key="5">
    <source>
        <dbReference type="ARBA" id="ARBA00022692"/>
    </source>
</evidence>
<feature type="transmembrane region" description="Helical" evidence="8">
    <location>
        <begin position="301"/>
        <end position="323"/>
    </location>
</feature>
<gene>
    <name evidence="10" type="ORF">E7Z73_09435</name>
</gene>
<dbReference type="Proteomes" id="UP000762703">
    <property type="component" value="Unassembled WGS sequence"/>
</dbReference>
<evidence type="ECO:0000256" key="1">
    <source>
        <dbReference type="ARBA" id="ARBA00004429"/>
    </source>
</evidence>
<keyword evidence="3" id="KW-1003">Cell membrane</keyword>
<dbReference type="PANTHER" id="PTHR23522">
    <property type="entry name" value="BLL5896 PROTEIN"/>
    <property type="match status" value="1"/>
</dbReference>
<evidence type="ECO:0000256" key="8">
    <source>
        <dbReference type="SAM" id="Phobius"/>
    </source>
</evidence>
<comment type="subcellular location">
    <subcellularLocation>
        <location evidence="1">Cell inner membrane</location>
        <topology evidence="1">Multi-pass membrane protein</topology>
    </subcellularLocation>
</comment>
<dbReference type="InterPro" id="IPR024989">
    <property type="entry name" value="MFS_assoc_dom"/>
</dbReference>
<evidence type="ECO:0000313" key="10">
    <source>
        <dbReference type="EMBL" id="MBE6505935.1"/>
    </source>
</evidence>
<dbReference type="EMBL" id="SUTE01000078">
    <property type="protein sequence ID" value="MBE6505935.1"/>
    <property type="molecule type" value="Genomic_DNA"/>
</dbReference>
<name>A0A8T3VHI1_9EURY</name>